<dbReference type="GeneID" id="27670137"/>
<accession>A0A0F2MDJ9</accession>
<evidence type="ECO:0000313" key="2">
    <source>
        <dbReference type="Proteomes" id="UP000033710"/>
    </source>
</evidence>
<protein>
    <submittedName>
        <fullName evidence="1">Uncharacterized protein</fullName>
    </submittedName>
</protein>
<reference evidence="1 2" key="1">
    <citation type="journal article" date="2014" name="BMC Genomics">
        <title>Comparative genomics of the major fungal agents of human and animal Sporotrichosis: Sporothrix schenckii and Sporothrix brasiliensis.</title>
        <authorList>
            <person name="Teixeira M.M."/>
            <person name="de Almeida L.G."/>
            <person name="Kubitschek-Barreira P."/>
            <person name="Alves F.L."/>
            <person name="Kioshima E.S."/>
            <person name="Abadio A.K."/>
            <person name="Fernandes L."/>
            <person name="Derengowski L.S."/>
            <person name="Ferreira K.S."/>
            <person name="Souza R.C."/>
            <person name="Ruiz J.C."/>
            <person name="de Andrade N.C."/>
            <person name="Paes H.C."/>
            <person name="Nicola A.M."/>
            <person name="Albuquerque P."/>
            <person name="Gerber A.L."/>
            <person name="Martins V.P."/>
            <person name="Peconick L.D."/>
            <person name="Neto A.V."/>
            <person name="Chaucanez C.B."/>
            <person name="Silva P.A."/>
            <person name="Cunha O.L."/>
            <person name="de Oliveira F.F."/>
            <person name="dos Santos T.C."/>
            <person name="Barros A.L."/>
            <person name="Soares M.A."/>
            <person name="de Oliveira L.M."/>
            <person name="Marini M.M."/>
            <person name="Villalobos-Duno H."/>
            <person name="Cunha M.M."/>
            <person name="de Hoog S."/>
            <person name="da Silveira J.F."/>
            <person name="Henrissat B."/>
            <person name="Nino-Vega G.A."/>
            <person name="Cisalpino P.S."/>
            <person name="Mora-Montes H.M."/>
            <person name="Almeida S.R."/>
            <person name="Stajich J.E."/>
            <person name="Lopes-Bezerra L.M."/>
            <person name="Vasconcelos A.T."/>
            <person name="Felipe M.S."/>
        </authorList>
    </citation>
    <scope>NUCLEOTIDE SEQUENCE [LARGE SCALE GENOMIC DNA]</scope>
    <source>
        <strain evidence="1 2">1099-18</strain>
    </source>
</reference>
<dbReference type="EMBL" id="AXCR01000004">
    <property type="protein sequence ID" value="KJR87712.1"/>
    <property type="molecule type" value="Genomic_DNA"/>
</dbReference>
<proteinExistence type="predicted"/>
<sequence>MNAGITVGGEDVVETEVEGPAAESVHGVSKVVVGDILSAERGIIVKNTGVSCDSLILFLIAGIANALIECN</sequence>
<organism evidence="1 2">
    <name type="scientific">Sporothrix schenckii 1099-18</name>
    <dbReference type="NCBI Taxonomy" id="1397361"/>
    <lineage>
        <taxon>Eukaryota</taxon>
        <taxon>Fungi</taxon>
        <taxon>Dikarya</taxon>
        <taxon>Ascomycota</taxon>
        <taxon>Pezizomycotina</taxon>
        <taxon>Sordariomycetes</taxon>
        <taxon>Sordariomycetidae</taxon>
        <taxon>Ophiostomatales</taxon>
        <taxon>Ophiostomataceae</taxon>
        <taxon>Sporothrix</taxon>
    </lineage>
</organism>
<reference evidence="1 2" key="2">
    <citation type="journal article" date="2015" name="Eukaryot. Cell">
        <title>Asexual propagation of a virulent clone complex in a human and feline outbreak of sporotrichosis.</title>
        <authorList>
            <person name="Teixeira Mde M."/>
            <person name="Rodrigues A.M."/>
            <person name="Tsui C.K."/>
            <person name="de Almeida L.G."/>
            <person name="Van Diepeningen A.D."/>
            <person name="van den Ende B.G."/>
            <person name="Fernandes G.F."/>
            <person name="Kano R."/>
            <person name="Hamelin R.C."/>
            <person name="Lopes-Bezerra L.M."/>
            <person name="Vasconcelos A.T."/>
            <person name="de Hoog S."/>
            <person name="de Camargo Z.P."/>
            <person name="Felipe M.S."/>
        </authorList>
    </citation>
    <scope>NUCLEOTIDE SEQUENCE [LARGE SCALE GENOMIC DNA]</scope>
    <source>
        <strain evidence="1 2">1099-18</strain>
    </source>
</reference>
<evidence type="ECO:0000313" key="1">
    <source>
        <dbReference type="EMBL" id="KJR87712.1"/>
    </source>
</evidence>
<comment type="caution">
    <text evidence="1">The sequence shown here is derived from an EMBL/GenBank/DDBJ whole genome shotgun (WGS) entry which is preliminary data.</text>
</comment>
<dbReference type="Proteomes" id="UP000033710">
    <property type="component" value="Unassembled WGS sequence"/>
</dbReference>
<dbReference type="KEGG" id="ssck:SPSK_08224"/>
<dbReference type="RefSeq" id="XP_016590388.1">
    <property type="nucleotide sequence ID" value="XM_016734860.1"/>
</dbReference>
<dbReference type="AlphaFoldDB" id="A0A0F2MDJ9"/>
<name>A0A0F2MDJ9_SPOSC</name>
<gene>
    <name evidence="1" type="ORF">SPSK_08224</name>
</gene>
<dbReference type="VEuPathDB" id="FungiDB:SPSK_08224"/>